<proteinExistence type="inferred from homology"/>
<dbReference type="Gene3D" id="1.10.10.10">
    <property type="entry name" value="Winged helix-like DNA-binding domain superfamily/Winged helix DNA-binding domain"/>
    <property type="match status" value="1"/>
</dbReference>
<dbReference type="GO" id="GO:0003700">
    <property type="term" value="F:DNA-binding transcription factor activity"/>
    <property type="evidence" value="ECO:0007669"/>
    <property type="project" value="InterPro"/>
</dbReference>
<dbReference type="SUPFAM" id="SSF88659">
    <property type="entry name" value="Sigma3 and sigma4 domains of RNA polymerase sigma factors"/>
    <property type="match status" value="1"/>
</dbReference>
<evidence type="ECO:0000313" key="7">
    <source>
        <dbReference type="EMBL" id="TDP87811.1"/>
    </source>
</evidence>
<keyword evidence="2" id="KW-0805">Transcription regulation</keyword>
<dbReference type="EMBL" id="SNXY01000006">
    <property type="protein sequence ID" value="TDP87811.1"/>
    <property type="molecule type" value="Genomic_DNA"/>
</dbReference>
<dbReference type="Pfam" id="PF04545">
    <property type="entry name" value="Sigma70_r4"/>
    <property type="match status" value="1"/>
</dbReference>
<organism evidence="7 8">
    <name type="scientific">Oharaeibacter diazotrophicus</name>
    <dbReference type="NCBI Taxonomy" id="1920512"/>
    <lineage>
        <taxon>Bacteria</taxon>
        <taxon>Pseudomonadati</taxon>
        <taxon>Pseudomonadota</taxon>
        <taxon>Alphaproteobacteria</taxon>
        <taxon>Hyphomicrobiales</taxon>
        <taxon>Pleomorphomonadaceae</taxon>
        <taxon>Oharaeibacter</taxon>
    </lineage>
</organism>
<dbReference type="InterPro" id="IPR007630">
    <property type="entry name" value="RNA_pol_sigma70_r4"/>
</dbReference>
<dbReference type="InterPro" id="IPR013324">
    <property type="entry name" value="RNA_pol_sigma_r3/r4-like"/>
</dbReference>
<reference evidence="7 8" key="1">
    <citation type="submission" date="2019-03" db="EMBL/GenBank/DDBJ databases">
        <title>Genomic Encyclopedia of Type Strains, Phase IV (KMG-IV): sequencing the most valuable type-strain genomes for metagenomic binning, comparative biology and taxonomic classification.</title>
        <authorList>
            <person name="Goeker M."/>
        </authorList>
    </citation>
    <scope>NUCLEOTIDE SEQUENCE [LARGE SCALE GENOMIC DNA]</scope>
    <source>
        <strain evidence="7 8">DSM 102969</strain>
    </source>
</reference>
<keyword evidence="4" id="KW-0804">Transcription</keyword>
<evidence type="ECO:0000256" key="3">
    <source>
        <dbReference type="ARBA" id="ARBA00023125"/>
    </source>
</evidence>
<dbReference type="PANTHER" id="PTHR34294:SF1">
    <property type="entry name" value="TRANSCRIPTIONAL REGULATOR LSRR"/>
    <property type="match status" value="1"/>
</dbReference>
<evidence type="ECO:0000259" key="5">
    <source>
        <dbReference type="Pfam" id="PF04198"/>
    </source>
</evidence>
<dbReference type="InterPro" id="IPR037171">
    <property type="entry name" value="NagB/RpiA_transferase-like"/>
</dbReference>
<dbReference type="GO" id="GO:0003677">
    <property type="term" value="F:DNA binding"/>
    <property type="evidence" value="ECO:0007669"/>
    <property type="project" value="UniProtKB-KW"/>
</dbReference>
<evidence type="ECO:0000259" key="6">
    <source>
        <dbReference type="Pfam" id="PF04545"/>
    </source>
</evidence>
<dbReference type="OrthoDB" id="7355674at2"/>
<dbReference type="PANTHER" id="PTHR34294">
    <property type="entry name" value="TRANSCRIPTIONAL REGULATOR-RELATED"/>
    <property type="match status" value="1"/>
</dbReference>
<evidence type="ECO:0000313" key="8">
    <source>
        <dbReference type="Proteomes" id="UP000294547"/>
    </source>
</evidence>
<dbReference type="InterPro" id="IPR007324">
    <property type="entry name" value="Sugar-bd_dom_put"/>
</dbReference>
<dbReference type="InterPro" id="IPR051054">
    <property type="entry name" value="SorC_transcr_regulators"/>
</dbReference>
<feature type="domain" description="RNA polymerase sigma-70 region 4" evidence="6">
    <location>
        <begin position="29"/>
        <end position="62"/>
    </location>
</feature>
<feature type="domain" description="Sugar-binding" evidence="5">
    <location>
        <begin position="76"/>
        <end position="324"/>
    </location>
</feature>
<dbReference type="Gene3D" id="3.40.50.1360">
    <property type="match status" value="1"/>
</dbReference>
<dbReference type="Proteomes" id="UP000294547">
    <property type="component" value="Unassembled WGS sequence"/>
</dbReference>
<keyword evidence="3 7" id="KW-0238">DNA-binding</keyword>
<dbReference type="GO" id="GO:0006352">
    <property type="term" value="P:DNA-templated transcription initiation"/>
    <property type="evidence" value="ECO:0007669"/>
    <property type="project" value="InterPro"/>
</dbReference>
<protein>
    <submittedName>
        <fullName evidence="7">DNA-binding transcriptional regulator LsrR (DeoR family)</fullName>
    </submittedName>
</protein>
<gene>
    <name evidence="7" type="ORF">EDD54_1710</name>
</gene>
<keyword evidence="8" id="KW-1185">Reference proteome</keyword>
<dbReference type="InterPro" id="IPR036388">
    <property type="entry name" value="WH-like_DNA-bd_sf"/>
</dbReference>
<accession>A0A4R6RMA5</accession>
<comment type="caution">
    <text evidence="7">The sequence shown here is derived from an EMBL/GenBank/DDBJ whole genome shotgun (WGS) entry which is preliminary data.</text>
</comment>
<comment type="similarity">
    <text evidence="1">Belongs to the SorC transcriptional regulatory family.</text>
</comment>
<dbReference type="GO" id="GO:0030246">
    <property type="term" value="F:carbohydrate binding"/>
    <property type="evidence" value="ECO:0007669"/>
    <property type="project" value="InterPro"/>
</dbReference>
<dbReference type="SUPFAM" id="SSF100950">
    <property type="entry name" value="NagB/RpiA/CoA transferase-like"/>
    <property type="match status" value="1"/>
</dbReference>
<evidence type="ECO:0000256" key="1">
    <source>
        <dbReference type="ARBA" id="ARBA00010466"/>
    </source>
</evidence>
<dbReference type="AlphaFoldDB" id="A0A4R6RMA5"/>
<evidence type="ECO:0000256" key="4">
    <source>
        <dbReference type="ARBA" id="ARBA00023163"/>
    </source>
</evidence>
<name>A0A4R6RMA5_9HYPH</name>
<sequence>MTAAVSEIEAVDVGPDLPGGQDPEQIKARVVWYYFVGGLTQQEIADKLGITRLRVNRIAGQARADGLVHIDVRLPLARCVALEEKLKQRYGLAAVTVVPTVEDDQQRVVGEAAGVMLDPMLREGLGLGVGWGRTLSEALKRINPRKVSRGWVATLMGGLTRGSGMNTFEVSTAFAKLLGAECYYLAVPIYFPSAESRTALLQHYGIAEAYRRAKLVDIALVSCGDLSNRSLLAVTQIVTENTAGLREAGAVGDLLGVFLDEAGRPVDHPLNQRVMALAPDELKAIPNSILASGGAHKAPIVKAILTGGYVKRLVTDEACAERVL</sequence>
<dbReference type="Pfam" id="PF04198">
    <property type="entry name" value="Sugar-bind"/>
    <property type="match status" value="1"/>
</dbReference>
<evidence type="ECO:0000256" key="2">
    <source>
        <dbReference type="ARBA" id="ARBA00023015"/>
    </source>
</evidence>